<dbReference type="Pfam" id="PF00079">
    <property type="entry name" value="Serpin"/>
    <property type="match status" value="1"/>
</dbReference>
<name>A0A2W4LUU0_9PSEU</name>
<gene>
    <name evidence="3" type="ORF">DIU77_011975</name>
    <name evidence="4" type="ORF">DIU77_05810</name>
</gene>
<dbReference type="PROSITE" id="PS00284">
    <property type="entry name" value="SERPIN"/>
    <property type="match status" value="1"/>
</dbReference>
<evidence type="ECO:0000313" key="4">
    <source>
        <dbReference type="EMBL" id="PZM99426.1"/>
    </source>
</evidence>
<dbReference type="InterPro" id="IPR023796">
    <property type="entry name" value="Serpin_dom"/>
</dbReference>
<dbReference type="CDD" id="cd19590">
    <property type="entry name" value="serpin_thermopin-like"/>
    <property type="match status" value="1"/>
</dbReference>
<comment type="similarity">
    <text evidence="1">Belongs to the serpin family.</text>
</comment>
<dbReference type="PANTHER" id="PTHR11461">
    <property type="entry name" value="SERINE PROTEASE INHIBITOR, SERPIN"/>
    <property type="match status" value="1"/>
</dbReference>
<dbReference type="InterPro" id="IPR042185">
    <property type="entry name" value="Serpin_sf_2"/>
</dbReference>
<evidence type="ECO:0000256" key="1">
    <source>
        <dbReference type="RuleBase" id="RU000411"/>
    </source>
</evidence>
<dbReference type="SUPFAM" id="SSF56574">
    <property type="entry name" value="Serpins"/>
    <property type="match status" value="1"/>
</dbReference>
<dbReference type="InterPro" id="IPR036186">
    <property type="entry name" value="Serpin_sf"/>
</dbReference>
<dbReference type="InterPro" id="IPR000215">
    <property type="entry name" value="Serpin_fam"/>
</dbReference>
<reference evidence="4" key="2">
    <citation type="submission" date="2018-05" db="EMBL/GenBank/DDBJ databases">
        <authorList>
            <person name="Lanie J.A."/>
            <person name="Ng W.-L."/>
            <person name="Kazmierczak K.M."/>
            <person name="Andrzejewski T.M."/>
            <person name="Davidsen T.M."/>
            <person name="Wayne K.J."/>
            <person name="Tettelin H."/>
            <person name="Glass J.I."/>
            <person name="Rusch D."/>
            <person name="Podicherti R."/>
            <person name="Tsui H.-C.T."/>
            <person name="Winkler M.E."/>
        </authorList>
    </citation>
    <scope>NUCLEOTIDE SEQUENCE</scope>
    <source>
        <strain evidence="4">ZC4RG45</strain>
    </source>
</reference>
<sequence>MADPPAERRHLQFTLDLHRVIGAGGGTVCFSPYSVESALGMVYQAARGATAEELQGLLDPDATDIGKQVELLRTAAVLSSGRGGDQPVLEVSNTLWAWEQLPLNESFTVELAGWPGAKVATAPFVTDPEAARRAINDDVARTTRNLITDLVPEGAVDSSTVASLVNALYLKVGWRHPFAEHETAEEPFATPSGERRVPMMHQVDRFGYASAAGWTAVSLPAAGGVEAVALLPDGELTEAEAHTDAATLAAVLSELRARRVSLWLPRLRVKTNVGLTDVLSTLGVRTLFTPQADLSGLSSDPRLTVSDALHESVLRVDEKGLEGAAATAMMVRMTSVIVESPVEVRFDRPFLLLVRHAASGAVYFVARVADPG</sequence>
<dbReference type="InterPro" id="IPR023795">
    <property type="entry name" value="Serpin_CS"/>
</dbReference>
<evidence type="ECO:0000313" key="3">
    <source>
        <dbReference type="EMBL" id="MFO7192951.1"/>
    </source>
</evidence>
<dbReference type="STRING" id="1111738.GCA_000427905_02456"/>
<dbReference type="EMBL" id="QGUI02000148">
    <property type="protein sequence ID" value="MFO7192951.1"/>
    <property type="molecule type" value="Genomic_DNA"/>
</dbReference>
<accession>A0A2W4LUU0</accession>
<reference evidence="3 5" key="3">
    <citation type="journal article" date="2021" name="BMC Genomics">
        <title>Genome-resolved metagenome and metatranscriptome analyses of thermophilic composting reveal key bacterial players and their metabolic interactions.</title>
        <authorList>
            <person name="Braga L.P.P."/>
            <person name="Pereira R.V."/>
            <person name="Martins L.F."/>
            <person name="Moura L.M.S."/>
            <person name="Sanchez F.B."/>
            <person name="Patane J.S.L."/>
            <person name="da Silva A.M."/>
            <person name="Setubal J.C."/>
        </authorList>
    </citation>
    <scope>NUCLEOTIDE SEQUENCE [LARGE SCALE GENOMIC DNA]</scope>
    <source>
        <strain evidence="3">ZC4RG45</strain>
    </source>
</reference>
<dbReference type="GO" id="GO:0004867">
    <property type="term" value="F:serine-type endopeptidase inhibitor activity"/>
    <property type="evidence" value="ECO:0007669"/>
    <property type="project" value="InterPro"/>
</dbReference>
<feature type="domain" description="Serpin" evidence="2">
    <location>
        <begin position="15"/>
        <end position="371"/>
    </location>
</feature>
<reference evidence="3" key="4">
    <citation type="submission" date="2023-08" db="EMBL/GenBank/DDBJ databases">
        <authorList>
            <person name="Guima S.E.S."/>
            <person name="Martins L.F."/>
            <person name="Silva A.M."/>
            <person name="Setubal J.C."/>
        </authorList>
    </citation>
    <scope>NUCLEOTIDE SEQUENCE</scope>
    <source>
        <strain evidence="3">ZC4RG45</strain>
    </source>
</reference>
<dbReference type="Gene3D" id="2.30.39.10">
    <property type="entry name" value="Alpha-1-antitrypsin, domain 1"/>
    <property type="match status" value="1"/>
</dbReference>
<evidence type="ECO:0000313" key="5">
    <source>
        <dbReference type="Proteomes" id="UP000249324"/>
    </source>
</evidence>
<comment type="caution">
    <text evidence="4">The sequence shown here is derived from an EMBL/GenBank/DDBJ whole genome shotgun (WGS) entry which is preliminary data.</text>
</comment>
<protein>
    <submittedName>
        <fullName evidence="4">Serpin family protein</fullName>
    </submittedName>
</protein>
<dbReference type="GO" id="GO:0005615">
    <property type="term" value="C:extracellular space"/>
    <property type="evidence" value="ECO:0007669"/>
    <property type="project" value="InterPro"/>
</dbReference>
<reference evidence="3" key="1">
    <citation type="submission" date="2018-05" db="EMBL/GenBank/DDBJ databases">
        <authorList>
            <person name="Moura L."/>
            <person name="Setubal J.C."/>
        </authorList>
    </citation>
    <scope>NUCLEOTIDE SEQUENCE</scope>
    <source>
        <strain evidence="3">ZC4RG45</strain>
    </source>
</reference>
<dbReference type="SMART" id="SM00093">
    <property type="entry name" value="SERPIN"/>
    <property type="match status" value="1"/>
</dbReference>
<dbReference type="AlphaFoldDB" id="A0A2W4LUU0"/>
<dbReference type="Proteomes" id="UP000249324">
    <property type="component" value="Unassembled WGS sequence"/>
</dbReference>
<dbReference type="Gene3D" id="3.30.497.10">
    <property type="entry name" value="Antithrombin, subunit I, domain 2"/>
    <property type="match status" value="1"/>
</dbReference>
<proteinExistence type="inferred from homology"/>
<dbReference type="InterPro" id="IPR042178">
    <property type="entry name" value="Serpin_sf_1"/>
</dbReference>
<organism evidence="4">
    <name type="scientific">Thermocrispum agreste</name>
    <dbReference type="NCBI Taxonomy" id="37925"/>
    <lineage>
        <taxon>Bacteria</taxon>
        <taxon>Bacillati</taxon>
        <taxon>Actinomycetota</taxon>
        <taxon>Actinomycetes</taxon>
        <taxon>Pseudonocardiales</taxon>
        <taxon>Pseudonocardiaceae</taxon>
        <taxon>Thermocrispum</taxon>
    </lineage>
</organism>
<dbReference type="PANTHER" id="PTHR11461:SF211">
    <property type="entry name" value="GH10112P-RELATED"/>
    <property type="match status" value="1"/>
</dbReference>
<evidence type="ECO:0000259" key="2">
    <source>
        <dbReference type="SMART" id="SM00093"/>
    </source>
</evidence>
<dbReference type="EMBL" id="QGUI01000163">
    <property type="protein sequence ID" value="PZM99426.1"/>
    <property type="molecule type" value="Genomic_DNA"/>
</dbReference>